<dbReference type="SUPFAM" id="SSF55785">
    <property type="entry name" value="PYP-like sensor domain (PAS domain)"/>
    <property type="match status" value="1"/>
</dbReference>
<dbReference type="PANTHER" id="PTHR41523:SF8">
    <property type="entry name" value="ETHYLENE RESPONSE SENSOR PROTEIN"/>
    <property type="match status" value="1"/>
</dbReference>
<protein>
    <recommendedName>
        <fullName evidence="2">histidine kinase</fullName>
        <ecNumber evidence="2">2.7.13.3</ecNumber>
    </recommendedName>
</protein>
<dbReference type="AlphaFoldDB" id="A0A4Q7NSN7"/>
<dbReference type="GO" id="GO:0004673">
    <property type="term" value="F:protein histidine kinase activity"/>
    <property type="evidence" value="ECO:0007669"/>
    <property type="project" value="UniProtKB-EC"/>
</dbReference>
<sequence>MSTSPYPAPVRTLSDITREQTDLTPAQVAHLQALTSDWQMLADLSFADLVLWVPTKDGQGYVAGAQMRPTTGPTLLDDDVLGEHLPRGKRTLVDLALDEGRITRGRDLDWRADVPVREETVPVVHQGRVIAVIARHVNLATARTPSRLEVTYLQCAGDLAQMIAEGSFPYPGSADASGSASPRVGDGMLRLDAAGLVTYASPNALSAYRHLGLAADIVGAHLGRLTAAIAPSQLPVDEAVEWVAGGAAPRTTEIEARGVTIVLRVLPLLHDGLRVGALVLVRDVTELRRREQELLSKEATIREIHHRVKNNLQAVAALLRLQARRVQAPEAQAALGEAVRRVGSIAVVHETLSRSVDGLVSFDEIAERLASGVVEVARAEAPVQLQRSGRFGTLPAETATPLALVLTELVQNAVEHGAGVRGGLVEVLAARADRELTVQVRDDGVGLPEGFDLERSANLGLRIVAGMVKTELRGELVLERREGGGTSAVVSLTVPTGEAVPD</sequence>
<name>A0A4Q7NSN7_9ACTN</name>
<keyword evidence="3" id="KW-0597">Phosphoprotein</keyword>
<dbReference type="EMBL" id="SGXD01000002">
    <property type="protein sequence ID" value="RZS90117.1"/>
    <property type="molecule type" value="Genomic_DNA"/>
</dbReference>
<evidence type="ECO:0000313" key="10">
    <source>
        <dbReference type="Proteomes" id="UP000293638"/>
    </source>
</evidence>
<dbReference type="Gene3D" id="3.30.450.20">
    <property type="entry name" value="PAS domain"/>
    <property type="match status" value="1"/>
</dbReference>
<evidence type="ECO:0000256" key="2">
    <source>
        <dbReference type="ARBA" id="ARBA00012438"/>
    </source>
</evidence>
<evidence type="ECO:0000256" key="5">
    <source>
        <dbReference type="ARBA" id="ARBA00022741"/>
    </source>
</evidence>
<dbReference type="InterPro" id="IPR000014">
    <property type="entry name" value="PAS"/>
</dbReference>
<evidence type="ECO:0000259" key="8">
    <source>
        <dbReference type="PROSITE" id="PS50109"/>
    </source>
</evidence>
<evidence type="ECO:0000256" key="3">
    <source>
        <dbReference type="ARBA" id="ARBA00022553"/>
    </source>
</evidence>
<evidence type="ECO:0000313" key="9">
    <source>
        <dbReference type="EMBL" id="RZS90117.1"/>
    </source>
</evidence>
<evidence type="ECO:0000256" key="6">
    <source>
        <dbReference type="ARBA" id="ARBA00022777"/>
    </source>
</evidence>
<dbReference type="EC" id="2.7.13.3" evidence="2"/>
<accession>A0A4Q7NSN7</accession>
<reference evidence="9 10" key="1">
    <citation type="submission" date="2019-02" db="EMBL/GenBank/DDBJ databases">
        <title>Genomic Encyclopedia of Type Strains, Phase IV (KMG-IV): sequencing the most valuable type-strain genomes for metagenomic binning, comparative biology and taxonomic classification.</title>
        <authorList>
            <person name="Goeker M."/>
        </authorList>
    </citation>
    <scope>NUCLEOTIDE SEQUENCE [LARGE SCALE GENOMIC DNA]</scope>
    <source>
        <strain evidence="9 10">DSM 45622</strain>
    </source>
</reference>
<keyword evidence="4" id="KW-0808">Transferase</keyword>
<dbReference type="Pfam" id="PF02518">
    <property type="entry name" value="HATPase_c"/>
    <property type="match status" value="1"/>
</dbReference>
<dbReference type="Proteomes" id="UP000293638">
    <property type="component" value="Unassembled WGS sequence"/>
</dbReference>
<proteinExistence type="predicted"/>
<evidence type="ECO:0000256" key="4">
    <source>
        <dbReference type="ARBA" id="ARBA00022679"/>
    </source>
</evidence>
<dbReference type="SUPFAM" id="SSF55874">
    <property type="entry name" value="ATPase domain of HSP90 chaperone/DNA topoisomerase II/histidine kinase"/>
    <property type="match status" value="1"/>
</dbReference>
<dbReference type="Pfam" id="PF12282">
    <property type="entry name" value="GAF_PdtaS"/>
    <property type="match status" value="1"/>
</dbReference>
<evidence type="ECO:0000256" key="1">
    <source>
        <dbReference type="ARBA" id="ARBA00000085"/>
    </source>
</evidence>
<dbReference type="InterPro" id="IPR011495">
    <property type="entry name" value="Sig_transdc_His_kin_sub2_dim/P"/>
</dbReference>
<dbReference type="PANTHER" id="PTHR41523">
    <property type="entry name" value="TWO-COMPONENT SYSTEM SENSOR PROTEIN"/>
    <property type="match status" value="1"/>
</dbReference>
<gene>
    <name evidence="9" type="ORF">EV189_1900</name>
</gene>
<dbReference type="InterPro" id="IPR038424">
    <property type="entry name" value="H_kinase_PdtaS_GAF_sf"/>
</dbReference>
<dbReference type="PROSITE" id="PS50109">
    <property type="entry name" value="HIS_KIN"/>
    <property type="match status" value="1"/>
</dbReference>
<dbReference type="InterPro" id="IPR035965">
    <property type="entry name" value="PAS-like_dom_sf"/>
</dbReference>
<dbReference type="InterPro" id="IPR003594">
    <property type="entry name" value="HATPase_dom"/>
</dbReference>
<dbReference type="GO" id="GO:0005524">
    <property type="term" value="F:ATP binding"/>
    <property type="evidence" value="ECO:0007669"/>
    <property type="project" value="UniProtKB-KW"/>
</dbReference>
<keyword evidence="7" id="KW-0067">ATP-binding</keyword>
<evidence type="ECO:0000256" key="7">
    <source>
        <dbReference type="ARBA" id="ARBA00022840"/>
    </source>
</evidence>
<dbReference type="InterPro" id="IPR022066">
    <property type="entry name" value="PdtaS_GAF"/>
</dbReference>
<feature type="domain" description="Histidine kinase" evidence="8">
    <location>
        <begin position="303"/>
        <end position="496"/>
    </location>
</feature>
<comment type="catalytic activity">
    <reaction evidence="1">
        <text>ATP + protein L-histidine = ADP + protein N-phospho-L-histidine.</text>
        <dbReference type="EC" id="2.7.13.3"/>
    </reaction>
</comment>
<dbReference type="SMART" id="SM00387">
    <property type="entry name" value="HATPase_c"/>
    <property type="match status" value="1"/>
</dbReference>
<dbReference type="InterPro" id="IPR036890">
    <property type="entry name" value="HATPase_C_sf"/>
</dbReference>
<dbReference type="Pfam" id="PF07568">
    <property type="entry name" value="HisKA_2"/>
    <property type="match status" value="1"/>
</dbReference>
<dbReference type="InterPro" id="IPR005467">
    <property type="entry name" value="His_kinase_dom"/>
</dbReference>
<dbReference type="Gene3D" id="3.30.450.280">
    <property type="entry name" value="GAF domain"/>
    <property type="match status" value="1"/>
</dbReference>
<keyword evidence="10" id="KW-1185">Reference proteome</keyword>
<comment type="caution">
    <text evidence="9">The sequence shown here is derived from an EMBL/GenBank/DDBJ whole genome shotgun (WGS) entry which is preliminary data.</text>
</comment>
<keyword evidence="6 9" id="KW-0418">Kinase</keyword>
<organism evidence="9 10">
    <name type="scientific">Motilibacter rhizosphaerae</name>
    <dbReference type="NCBI Taxonomy" id="598652"/>
    <lineage>
        <taxon>Bacteria</taxon>
        <taxon>Bacillati</taxon>
        <taxon>Actinomycetota</taxon>
        <taxon>Actinomycetes</taxon>
        <taxon>Motilibacterales</taxon>
        <taxon>Motilibacteraceae</taxon>
        <taxon>Motilibacter</taxon>
    </lineage>
</organism>
<keyword evidence="5" id="KW-0547">Nucleotide-binding</keyword>
<dbReference type="Gene3D" id="3.30.565.10">
    <property type="entry name" value="Histidine kinase-like ATPase, C-terminal domain"/>
    <property type="match status" value="1"/>
</dbReference>
<dbReference type="CDD" id="cd00130">
    <property type="entry name" value="PAS"/>
    <property type="match status" value="1"/>
</dbReference>